<dbReference type="VEuPathDB" id="TriTrypDB:TvY486_0805000"/>
<dbReference type="InterPro" id="IPR050508">
    <property type="entry name" value="Methyltransf_Superfamily"/>
</dbReference>
<gene>
    <name evidence="2" type="ORF">TVY486_0805000</name>
</gene>
<reference evidence="2" key="1">
    <citation type="journal article" date="2012" name="Proc. Natl. Acad. Sci. U.S.A.">
        <title>Antigenic diversity is generated by distinct evolutionary mechanisms in African trypanosome species.</title>
        <authorList>
            <person name="Jackson A.P."/>
            <person name="Berry A."/>
            <person name="Aslett M."/>
            <person name="Allison H.C."/>
            <person name="Burton P."/>
            <person name="Vavrova-Anderson J."/>
            <person name="Brown R."/>
            <person name="Browne H."/>
            <person name="Corton N."/>
            <person name="Hauser H."/>
            <person name="Gamble J."/>
            <person name="Gilderthorp R."/>
            <person name="Marcello L."/>
            <person name="McQuillan J."/>
            <person name="Otto T.D."/>
            <person name="Quail M.A."/>
            <person name="Sanders M.J."/>
            <person name="van Tonder A."/>
            <person name="Ginger M.L."/>
            <person name="Field M.C."/>
            <person name="Barry J.D."/>
            <person name="Hertz-Fowler C."/>
            <person name="Berriman M."/>
        </authorList>
    </citation>
    <scope>NUCLEOTIDE SEQUENCE</scope>
    <source>
        <strain evidence="2">Y486</strain>
    </source>
</reference>
<dbReference type="AlphaFoldDB" id="G0U1D7"/>
<dbReference type="EMBL" id="HE573024">
    <property type="protein sequence ID" value="CCC49892.1"/>
    <property type="molecule type" value="Genomic_DNA"/>
</dbReference>
<dbReference type="Gene3D" id="3.40.50.150">
    <property type="entry name" value="Vaccinia Virus protein VP39"/>
    <property type="match status" value="1"/>
</dbReference>
<dbReference type="GO" id="GO:0008757">
    <property type="term" value="F:S-adenosylmethionine-dependent methyltransferase activity"/>
    <property type="evidence" value="ECO:0007669"/>
    <property type="project" value="InterPro"/>
</dbReference>
<evidence type="ECO:0000313" key="2">
    <source>
        <dbReference type="EMBL" id="CCC49892.1"/>
    </source>
</evidence>
<dbReference type="PANTHER" id="PTHR42912:SF80">
    <property type="entry name" value="METHYLTRANSFERASE DOMAIN-CONTAINING PROTEIN"/>
    <property type="match status" value="1"/>
</dbReference>
<organism evidence="2">
    <name type="scientific">Trypanosoma vivax (strain Y486)</name>
    <dbReference type="NCBI Taxonomy" id="1055687"/>
    <lineage>
        <taxon>Eukaryota</taxon>
        <taxon>Discoba</taxon>
        <taxon>Euglenozoa</taxon>
        <taxon>Kinetoplastea</taxon>
        <taxon>Metakinetoplastina</taxon>
        <taxon>Trypanosomatida</taxon>
        <taxon>Trypanosomatidae</taxon>
        <taxon>Trypanosoma</taxon>
        <taxon>Duttonella</taxon>
    </lineage>
</organism>
<sequence length="166" mass="19576">MLPLLAKEDWAELRQREKEIMVKTELKSTGRSDYILSVANYATEQLPFSDNSFDVIVEMFGLCSYDDPVRALREMSRVCKPDGHLLLLEHGKGRWERINGYLDKWAPRHAKVWGCWWNRDIRRCIRLAGLTIVKREERHFGTTQYVVARPFKPLNELETYHKIPVD</sequence>
<dbReference type="InterPro" id="IPR029063">
    <property type="entry name" value="SAM-dependent_MTases_sf"/>
</dbReference>
<proteinExistence type="predicted"/>
<name>G0U1D7_TRYVY</name>
<protein>
    <recommendedName>
        <fullName evidence="1">Methyltransferase type 11 domain-containing protein</fullName>
    </recommendedName>
</protein>
<dbReference type="PANTHER" id="PTHR42912">
    <property type="entry name" value="METHYLTRANSFERASE"/>
    <property type="match status" value="1"/>
</dbReference>
<feature type="domain" description="Methyltransferase type 11" evidence="1">
    <location>
        <begin position="33"/>
        <end position="86"/>
    </location>
</feature>
<accession>G0U1D7</accession>
<dbReference type="InterPro" id="IPR013216">
    <property type="entry name" value="Methyltransf_11"/>
</dbReference>
<evidence type="ECO:0000259" key="1">
    <source>
        <dbReference type="Pfam" id="PF08241"/>
    </source>
</evidence>
<dbReference type="SUPFAM" id="SSF53335">
    <property type="entry name" value="S-adenosyl-L-methionine-dependent methyltransferases"/>
    <property type="match status" value="1"/>
</dbReference>
<dbReference type="Pfam" id="PF08241">
    <property type="entry name" value="Methyltransf_11"/>
    <property type="match status" value="1"/>
</dbReference>